<comment type="caution">
    <text evidence="1">The sequence shown here is derived from an EMBL/GenBank/DDBJ whole genome shotgun (WGS) entry which is preliminary data.</text>
</comment>
<accession>A0A3R6G984</accession>
<sequence>MKENYDRSVKLRCITCGDDSSFEPNEDRTYIKCTRCGREYFGGYDELVELNQEAINDELESLKNEALGDLKADINKMFRDAFKGNKSIRLK</sequence>
<dbReference type="AlphaFoldDB" id="A0A3R6G984"/>
<dbReference type="RefSeq" id="WP_008780404.1">
    <property type="nucleotide sequence ID" value="NZ_CP103148.1"/>
</dbReference>
<protein>
    <submittedName>
        <fullName evidence="1">Uncharacterized protein</fullName>
    </submittedName>
</protein>
<reference evidence="1 2" key="1">
    <citation type="submission" date="2018-08" db="EMBL/GenBank/DDBJ databases">
        <title>A genome reference for cultivated species of the human gut microbiota.</title>
        <authorList>
            <person name="Zou Y."/>
            <person name="Xue W."/>
            <person name="Luo G."/>
        </authorList>
    </citation>
    <scope>NUCLEOTIDE SEQUENCE [LARGE SCALE GENOMIC DNA]</scope>
    <source>
        <strain evidence="1 2">AM30-4</strain>
    </source>
</reference>
<evidence type="ECO:0000313" key="1">
    <source>
        <dbReference type="EMBL" id="RHD74051.1"/>
    </source>
</evidence>
<dbReference type="EMBL" id="QSJN01000007">
    <property type="protein sequence ID" value="RHD74051.1"/>
    <property type="molecule type" value="Genomic_DNA"/>
</dbReference>
<organism evidence="1 2">
    <name type="scientific">Parabacteroides distasonis</name>
    <dbReference type="NCBI Taxonomy" id="823"/>
    <lineage>
        <taxon>Bacteria</taxon>
        <taxon>Pseudomonadati</taxon>
        <taxon>Bacteroidota</taxon>
        <taxon>Bacteroidia</taxon>
        <taxon>Bacteroidales</taxon>
        <taxon>Tannerellaceae</taxon>
        <taxon>Parabacteroides</taxon>
    </lineage>
</organism>
<dbReference type="Proteomes" id="UP000284660">
    <property type="component" value="Unassembled WGS sequence"/>
</dbReference>
<proteinExistence type="predicted"/>
<gene>
    <name evidence="1" type="ORF">DW782_13070</name>
</gene>
<name>A0A3R6G984_PARDI</name>
<evidence type="ECO:0000313" key="2">
    <source>
        <dbReference type="Proteomes" id="UP000284660"/>
    </source>
</evidence>